<dbReference type="EMBL" id="JANBQB010002463">
    <property type="protein sequence ID" value="KAJ1966923.1"/>
    <property type="molecule type" value="Genomic_DNA"/>
</dbReference>
<evidence type="ECO:0000259" key="2">
    <source>
        <dbReference type="Pfam" id="PF11785"/>
    </source>
</evidence>
<feature type="compositionally biased region" description="Low complexity" evidence="1">
    <location>
        <begin position="65"/>
        <end position="80"/>
    </location>
</feature>
<feature type="non-terminal residue" evidence="3">
    <location>
        <position position="131"/>
    </location>
</feature>
<gene>
    <name evidence="3" type="primary">SKO1</name>
    <name evidence="3" type="ORF">H4R34_006451</name>
</gene>
<feature type="compositionally biased region" description="Polar residues" evidence="1">
    <location>
        <begin position="24"/>
        <end position="40"/>
    </location>
</feature>
<feature type="domain" description="Transcription factor Aft1 osmotic stress" evidence="2">
    <location>
        <begin position="6"/>
        <end position="27"/>
    </location>
</feature>
<feature type="compositionally biased region" description="Polar residues" evidence="1">
    <location>
        <begin position="81"/>
        <end position="107"/>
    </location>
</feature>
<keyword evidence="4" id="KW-1185">Reference proteome</keyword>
<organism evidence="3 4">
    <name type="scientific">Dimargaris verticillata</name>
    <dbReference type="NCBI Taxonomy" id="2761393"/>
    <lineage>
        <taxon>Eukaryota</taxon>
        <taxon>Fungi</taxon>
        <taxon>Fungi incertae sedis</taxon>
        <taxon>Zoopagomycota</taxon>
        <taxon>Kickxellomycotina</taxon>
        <taxon>Dimargaritomycetes</taxon>
        <taxon>Dimargaritales</taxon>
        <taxon>Dimargaritaceae</taxon>
        <taxon>Dimargaris</taxon>
    </lineage>
</organism>
<accession>A0A9W8AXC2</accession>
<dbReference type="InterPro" id="IPR020956">
    <property type="entry name" value="TF_Aft1_OSM"/>
</dbReference>
<name>A0A9W8AXC2_9FUNG</name>
<feature type="compositionally biased region" description="Polar residues" evidence="1">
    <location>
        <begin position="1"/>
        <end position="13"/>
    </location>
</feature>
<dbReference type="OrthoDB" id="295274at2759"/>
<comment type="caution">
    <text evidence="3">The sequence shown here is derived from an EMBL/GenBank/DDBJ whole genome shotgun (WGS) entry which is preliminary data.</text>
</comment>
<evidence type="ECO:0000256" key="1">
    <source>
        <dbReference type="SAM" id="MobiDB-lite"/>
    </source>
</evidence>
<feature type="region of interest" description="Disordered" evidence="1">
    <location>
        <begin position="1"/>
        <end position="108"/>
    </location>
</feature>
<evidence type="ECO:0000313" key="4">
    <source>
        <dbReference type="Proteomes" id="UP001151582"/>
    </source>
</evidence>
<dbReference type="Pfam" id="PF11785">
    <property type="entry name" value="Aft1_OSA"/>
    <property type="match status" value="1"/>
</dbReference>
<sequence length="131" mass="13489">MSSDRNSQASTSKLELEPNPFEKSFSTPVLSQADQGTTGSPKPLLPPISHLDSPSIPGGQFWATSSLRLGPLSPSMLLGPQNSGATQTSTMAAASNPMVSSKPSMSDYNMVPAQPSPMTAALLSAAASGHF</sequence>
<protein>
    <submittedName>
        <fullName evidence="3">Transcription factor</fullName>
    </submittedName>
</protein>
<reference evidence="3" key="1">
    <citation type="submission" date="2022-07" db="EMBL/GenBank/DDBJ databases">
        <title>Phylogenomic reconstructions and comparative analyses of Kickxellomycotina fungi.</title>
        <authorList>
            <person name="Reynolds N.K."/>
            <person name="Stajich J.E."/>
            <person name="Barry K."/>
            <person name="Grigoriev I.V."/>
            <person name="Crous P."/>
            <person name="Smith M.E."/>
        </authorList>
    </citation>
    <scope>NUCLEOTIDE SEQUENCE</scope>
    <source>
        <strain evidence="3">RSA 567</strain>
    </source>
</reference>
<dbReference type="AlphaFoldDB" id="A0A9W8AXC2"/>
<dbReference type="Proteomes" id="UP001151582">
    <property type="component" value="Unassembled WGS sequence"/>
</dbReference>
<evidence type="ECO:0000313" key="3">
    <source>
        <dbReference type="EMBL" id="KAJ1966923.1"/>
    </source>
</evidence>
<proteinExistence type="predicted"/>